<evidence type="ECO:0000313" key="9">
    <source>
        <dbReference type="EMBL" id="RSM85737.1"/>
    </source>
</evidence>
<keyword evidence="2" id="KW-0813">Transport</keyword>
<dbReference type="PANTHER" id="PTHR42718:SF47">
    <property type="entry name" value="METHYL VIOLOGEN RESISTANCE PROTEIN SMVA"/>
    <property type="match status" value="1"/>
</dbReference>
<feature type="domain" description="Major facilitator superfamily (MFS) profile" evidence="8">
    <location>
        <begin position="15"/>
        <end position="484"/>
    </location>
</feature>
<comment type="caution">
    <text evidence="9">The sequence shown here is derived from an EMBL/GenBank/DDBJ whole genome shotgun (WGS) entry which is preliminary data.</text>
</comment>
<dbReference type="InterPro" id="IPR011701">
    <property type="entry name" value="MFS"/>
</dbReference>
<feature type="transmembrane region" description="Helical" evidence="7">
    <location>
        <begin position="230"/>
        <end position="247"/>
    </location>
</feature>
<dbReference type="Pfam" id="PF07690">
    <property type="entry name" value="MFS_1"/>
    <property type="match status" value="1"/>
</dbReference>
<feature type="transmembrane region" description="Helical" evidence="7">
    <location>
        <begin position="359"/>
        <end position="381"/>
    </location>
</feature>
<dbReference type="AlphaFoldDB" id="A0A428ZCC2"/>
<feature type="transmembrane region" description="Helical" evidence="7">
    <location>
        <begin position="168"/>
        <end position="191"/>
    </location>
</feature>
<feature type="transmembrane region" description="Helical" evidence="7">
    <location>
        <begin position="51"/>
        <end position="69"/>
    </location>
</feature>
<dbReference type="InterPro" id="IPR020846">
    <property type="entry name" value="MFS_dom"/>
</dbReference>
<feature type="transmembrane region" description="Helical" evidence="7">
    <location>
        <begin position="12"/>
        <end position="36"/>
    </location>
</feature>
<dbReference type="Gene3D" id="1.20.1250.20">
    <property type="entry name" value="MFS general substrate transporter like domains"/>
    <property type="match status" value="1"/>
</dbReference>
<dbReference type="PROSITE" id="PS50850">
    <property type="entry name" value="MFS"/>
    <property type="match status" value="1"/>
</dbReference>
<sequence>MTTIAAPPYTRRWAALAVLSASLLLIMMDLTILNVALPEISAELKPGAVELLWIVDVYSLVVAGLLVTASALGDRWGRKRMLIAGFAAFGLASAAALFVTSSAMLIAVRALLGIGGAMIMPSTLSMIRSLFTDPKERATALGIWAAMASAGGALGPILGGLLLEAFSWHAAFLVNVPIMVIAIIAGLILLPEVRNPRPGRWDALGTVLSMTGMVAFIYAIKHLAKNGIDAWTLGSAAVALITLAWFVRRCLRRPDPLLEIRLFRSRAFTAGILVALVSAVTMTAVMLLMAQWIQLVQGFSPLQAGLFLLPTAVVSAIISPMAPSLAHRVGPRPVLIGGLVAMALGFLMLWLTPLTYGSVVASMVLVGIGTGPMAIASAVIMSGTPEDKAGSAAALEETSYDIGGTLGVATLGSLAAALYRGDLPAGAGEAARESIGGAIATGTPDVIAAAKQAFADSLAVTSLCGAVLILAFTALVWWLTPRGLNLHSVQH</sequence>
<dbReference type="GO" id="GO:0005886">
    <property type="term" value="C:plasma membrane"/>
    <property type="evidence" value="ECO:0007669"/>
    <property type="project" value="UniProtKB-SubCell"/>
</dbReference>
<feature type="transmembrane region" description="Helical" evidence="7">
    <location>
        <begin position="334"/>
        <end position="353"/>
    </location>
</feature>
<reference evidence="9 10" key="1">
    <citation type="submission" date="2018-05" db="EMBL/GenBank/DDBJ databases">
        <title>Evolution of GPA BGCs.</title>
        <authorList>
            <person name="Waglechner N."/>
            <person name="Wright G.D."/>
        </authorList>
    </citation>
    <scope>NUCLEOTIDE SEQUENCE [LARGE SCALE GENOMIC DNA]</scope>
    <source>
        <strain evidence="9 10">A82846</strain>
    </source>
</reference>
<dbReference type="CDD" id="cd17321">
    <property type="entry name" value="MFS_MMR_MDR_like"/>
    <property type="match status" value="1"/>
</dbReference>
<name>A0A428ZCC2_KIBAR</name>
<keyword evidence="3" id="KW-1003">Cell membrane</keyword>
<gene>
    <name evidence="9" type="ORF">DMH04_16180</name>
</gene>
<feature type="transmembrane region" description="Helical" evidence="7">
    <location>
        <begin position="302"/>
        <end position="322"/>
    </location>
</feature>
<evidence type="ECO:0000256" key="4">
    <source>
        <dbReference type="ARBA" id="ARBA00022692"/>
    </source>
</evidence>
<organism evidence="9 10">
    <name type="scientific">Kibdelosporangium aridum</name>
    <dbReference type="NCBI Taxonomy" id="2030"/>
    <lineage>
        <taxon>Bacteria</taxon>
        <taxon>Bacillati</taxon>
        <taxon>Actinomycetota</taxon>
        <taxon>Actinomycetes</taxon>
        <taxon>Pseudonocardiales</taxon>
        <taxon>Pseudonocardiaceae</taxon>
        <taxon>Kibdelosporangium</taxon>
    </lineage>
</organism>
<feature type="transmembrane region" description="Helical" evidence="7">
    <location>
        <begin position="81"/>
        <end position="100"/>
    </location>
</feature>
<keyword evidence="6 7" id="KW-0472">Membrane</keyword>
<evidence type="ECO:0000256" key="7">
    <source>
        <dbReference type="SAM" id="Phobius"/>
    </source>
</evidence>
<feature type="transmembrane region" description="Helical" evidence="7">
    <location>
        <begin position="268"/>
        <end position="290"/>
    </location>
</feature>
<evidence type="ECO:0000313" key="10">
    <source>
        <dbReference type="Proteomes" id="UP000287547"/>
    </source>
</evidence>
<feature type="transmembrane region" description="Helical" evidence="7">
    <location>
        <begin position="203"/>
        <end position="224"/>
    </location>
</feature>
<dbReference type="OrthoDB" id="4172724at2"/>
<evidence type="ECO:0000256" key="5">
    <source>
        <dbReference type="ARBA" id="ARBA00022989"/>
    </source>
</evidence>
<dbReference type="GO" id="GO:0022857">
    <property type="term" value="F:transmembrane transporter activity"/>
    <property type="evidence" value="ECO:0007669"/>
    <property type="project" value="InterPro"/>
</dbReference>
<feature type="transmembrane region" description="Helical" evidence="7">
    <location>
        <begin position="139"/>
        <end position="162"/>
    </location>
</feature>
<keyword evidence="4 7" id="KW-0812">Transmembrane</keyword>
<feature type="transmembrane region" description="Helical" evidence="7">
    <location>
        <begin position="458"/>
        <end position="479"/>
    </location>
</feature>
<protein>
    <submittedName>
        <fullName evidence="9">MFS transporter</fullName>
    </submittedName>
</protein>
<evidence type="ECO:0000256" key="2">
    <source>
        <dbReference type="ARBA" id="ARBA00022448"/>
    </source>
</evidence>
<accession>A0A428ZCC2</accession>
<evidence type="ECO:0000259" key="8">
    <source>
        <dbReference type="PROSITE" id="PS50850"/>
    </source>
</evidence>
<dbReference type="Proteomes" id="UP000287547">
    <property type="component" value="Unassembled WGS sequence"/>
</dbReference>
<evidence type="ECO:0000256" key="3">
    <source>
        <dbReference type="ARBA" id="ARBA00022475"/>
    </source>
</evidence>
<dbReference type="InterPro" id="IPR036259">
    <property type="entry name" value="MFS_trans_sf"/>
</dbReference>
<proteinExistence type="predicted"/>
<evidence type="ECO:0000256" key="6">
    <source>
        <dbReference type="ARBA" id="ARBA00023136"/>
    </source>
</evidence>
<evidence type="ECO:0000256" key="1">
    <source>
        <dbReference type="ARBA" id="ARBA00004651"/>
    </source>
</evidence>
<dbReference type="SUPFAM" id="SSF103473">
    <property type="entry name" value="MFS general substrate transporter"/>
    <property type="match status" value="1"/>
</dbReference>
<feature type="transmembrane region" description="Helical" evidence="7">
    <location>
        <begin position="106"/>
        <end position="127"/>
    </location>
</feature>
<dbReference type="EMBL" id="QHKI01000011">
    <property type="protein sequence ID" value="RSM85737.1"/>
    <property type="molecule type" value="Genomic_DNA"/>
</dbReference>
<dbReference type="PANTHER" id="PTHR42718">
    <property type="entry name" value="MAJOR FACILITATOR SUPERFAMILY MULTIDRUG TRANSPORTER MFSC"/>
    <property type="match status" value="1"/>
</dbReference>
<comment type="subcellular location">
    <subcellularLocation>
        <location evidence="1">Cell membrane</location>
        <topology evidence="1">Multi-pass membrane protein</topology>
    </subcellularLocation>
</comment>
<keyword evidence="5 7" id="KW-1133">Transmembrane helix</keyword>
<dbReference type="RefSeq" id="WP_037267830.1">
    <property type="nucleotide sequence ID" value="NZ_QHKI01000011.1"/>
</dbReference>
<dbReference type="Gene3D" id="1.20.1720.10">
    <property type="entry name" value="Multidrug resistance protein D"/>
    <property type="match status" value="1"/>
</dbReference>